<organism evidence="1 2">
    <name type="scientific">Leisingera methylohalidivorans DSM 14336</name>
    <dbReference type="NCBI Taxonomy" id="999552"/>
    <lineage>
        <taxon>Bacteria</taxon>
        <taxon>Pseudomonadati</taxon>
        <taxon>Pseudomonadota</taxon>
        <taxon>Alphaproteobacteria</taxon>
        <taxon>Rhodobacterales</taxon>
        <taxon>Roseobacteraceae</taxon>
        <taxon>Leisingera</taxon>
    </lineage>
</organism>
<dbReference type="RefSeq" id="WP_024091749.1">
    <property type="nucleotide sequence ID" value="NC_023135.1"/>
</dbReference>
<accession>V9VZS7</accession>
<dbReference type="EMBL" id="CP006773">
    <property type="protein sequence ID" value="AHD03269.1"/>
    <property type="molecule type" value="Genomic_DNA"/>
</dbReference>
<evidence type="ECO:0000313" key="2">
    <source>
        <dbReference type="Proteomes" id="UP000018780"/>
    </source>
</evidence>
<dbReference type="AlphaFoldDB" id="V9VZS7"/>
<dbReference type="HOGENOM" id="CLU_077247_1_1_5"/>
<dbReference type="Proteomes" id="UP000018780">
    <property type="component" value="Chromosome"/>
</dbReference>
<keyword evidence="2" id="KW-1185">Reference proteome</keyword>
<name>V9VZS7_9RHOB</name>
<dbReference type="OrthoDB" id="72471at2"/>
<gene>
    <name evidence="1" type="ORF">METH_17995</name>
</gene>
<evidence type="ECO:0000313" key="1">
    <source>
        <dbReference type="EMBL" id="AHD03269.1"/>
    </source>
</evidence>
<dbReference type="STRING" id="999552.METH_17995"/>
<dbReference type="PATRIC" id="fig|999552.6.peg.3577"/>
<proteinExistence type="predicted"/>
<reference evidence="1 2" key="1">
    <citation type="submission" date="2013-09" db="EMBL/GenBank/DDBJ databases">
        <authorList>
            <consortium name="DOE Joint Genome Institute"/>
            <person name="Klenk H.-P."/>
            <person name="Huntemann M."/>
            <person name="Han J."/>
            <person name="Chen A."/>
            <person name="Kyrpides N."/>
            <person name="Mavromatis K."/>
            <person name="Markowitz V."/>
            <person name="Palaniappan K."/>
            <person name="Ivanova N."/>
            <person name="Schaumberg A."/>
            <person name="Pati A."/>
            <person name="Liolios K."/>
            <person name="Nordberg H.P."/>
            <person name="Cantor M.N."/>
            <person name="Hua S.X."/>
            <person name="Woyke T."/>
        </authorList>
    </citation>
    <scope>NUCLEOTIDE SEQUENCE [LARGE SCALE GENOMIC DNA]</scope>
    <source>
        <strain evidence="1 2">DSM 14336</strain>
    </source>
</reference>
<dbReference type="KEGG" id="lmd:METH_17995"/>
<protein>
    <submittedName>
        <fullName evidence="1">Uncharacterized protein</fullName>
    </submittedName>
</protein>
<sequence length="163" mass="18280">MRETHALTNKHAYRLSVGVDQRVNPANDYDAAVYRACFDRSTGGLRWRPSIHKPRWASRITLEVTDVRFQRLQDISPDDAEAEGLIQLPWAGQLAVDHGCNWGFEGDTRHGSPVSAFAALWDSINGSPRKKDGPDISWEANPKVVAITFRPHLCNIDEMEEAA</sequence>